<comment type="caution">
    <text evidence="1">The sequence shown here is derived from an EMBL/GenBank/DDBJ whole genome shotgun (WGS) entry which is preliminary data.</text>
</comment>
<sequence>MQFTITRCDKCDGLLFPKQLKVQDDLYKPGIEIRNWRCPLCNHRHVIMVLDKKSKRMMLENKKDSERIAGVNKRSQALRESNQLTKEKALLFVDKVEKIKKRIDQRTKMIDEHSKKLIAKHEASIY</sequence>
<protein>
    <recommendedName>
        <fullName evidence="3">Transglycosylase</fullName>
    </recommendedName>
</protein>
<dbReference type="RefSeq" id="WP_158681498.1">
    <property type="nucleotide sequence ID" value="NZ_BSKO01000001.1"/>
</dbReference>
<proteinExistence type="predicted"/>
<dbReference type="Proteomes" id="UP001275436">
    <property type="component" value="Unassembled WGS sequence"/>
</dbReference>
<evidence type="ECO:0000313" key="2">
    <source>
        <dbReference type="Proteomes" id="UP001275436"/>
    </source>
</evidence>
<evidence type="ECO:0008006" key="3">
    <source>
        <dbReference type="Google" id="ProtNLM"/>
    </source>
</evidence>
<name>A0ABQ5TGK4_9BACI</name>
<reference evidence="1 2" key="1">
    <citation type="submission" date="2023-02" db="EMBL/GenBank/DDBJ databases">
        <title>Oceanobacillus kimchii IFOP_LL358 isolated form Alexandrium catenella lab strain.</title>
        <authorList>
            <person name="Gajardo G."/>
            <person name="Ueki S."/>
            <person name="Maruyama F."/>
        </authorList>
    </citation>
    <scope>NUCLEOTIDE SEQUENCE [LARGE SCALE GENOMIC DNA]</scope>
    <source>
        <strain evidence="1 2">IFOP_LL358</strain>
    </source>
</reference>
<dbReference type="EMBL" id="BSKO01000001">
    <property type="protein sequence ID" value="GLO64738.1"/>
    <property type="molecule type" value="Genomic_DNA"/>
</dbReference>
<organism evidence="1 2">
    <name type="scientific">Oceanobacillus kimchii</name>
    <dbReference type="NCBI Taxonomy" id="746691"/>
    <lineage>
        <taxon>Bacteria</taxon>
        <taxon>Bacillati</taxon>
        <taxon>Bacillota</taxon>
        <taxon>Bacilli</taxon>
        <taxon>Bacillales</taxon>
        <taxon>Bacillaceae</taxon>
        <taxon>Oceanobacillus</taxon>
    </lineage>
</organism>
<keyword evidence="2" id="KW-1185">Reference proteome</keyword>
<accession>A0ABQ5TGK4</accession>
<evidence type="ECO:0000313" key="1">
    <source>
        <dbReference type="EMBL" id="GLO64738.1"/>
    </source>
</evidence>
<gene>
    <name evidence="1" type="ORF">MACH08_05220</name>
</gene>